<dbReference type="EMBL" id="BARS01000047">
    <property type="protein sequence ID" value="GAF70841.1"/>
    <property type="molecule type" value="Genomic_DNA"/>
</dbReference>
<protein>
    <recommendedName>
        <fullName evidence="1">Response regulatory domain-containing protein</fullName>
    </recommendedName>
</protein>
<dbReference type="InterPro" id="IPR001789">
    <property type="entry name" value="Sig_transdc_resp-reg_receiver"/>
</dbReference>
<dbReference type="Gene3D" id="3.40.50.2300">
    <property type="match status" value="1"/>
</dbReference>
<feature type="domain" description="Response regulatory" evidence="1">
    <location>
        <begin position="4"/>
        <end position="125"/>
    </location>
</feature>
<sequence>MKRQILIIDRSWSKLNAIKGLLVAWGGVHLEDIITTNDAEDGVKKVLSEEPGKYVVIINRGVVGKSGFEILKEIKQEQEETPCILTSSLPIEEEEKKKARDLGAIGYFEFIKIALDPAIRDIFVEVTLDAADGKIETVSV</sequence>
<dbReference type="SUPFAM" id="SSF52172">
    <property type="entry name" value="CheY-like"/>
    <property type="match status" value="1"/>
</dbReference>
<dbReference type="InterPro" id="IPR011006">
    <property type="entry name" value="CheY-like_superfamily"/>
</dbReference>
<organism evidence="2">
    <name type="scientific">marine sediment metagenome</name>
    <dbReference type="NCBI Taxonomy" id="412755"/>
    <lineage>
        <taxon>unclassified sequences</taxon>
        <taxon>metagenomes</taxon>
        <taxon>ecological metagenomes</taxon>
    </lineage>
</organism>
<gene>
    <name evidence="2" type="ORF">S01H1_00152</name>
</gene>
<reference evidence="2" key="1">
    <citation type="journal article" date="2014" name="Front. Microbiol.">
        <title>High frequency of phylogenetically diverse reductive dehalogenase-homologous genes in deep subseafloor sedimentary metagenomes.</title>
        <authorList>
            <person name="Kawai M."/>
            <person name="Futagami T."/>
            <person name="Toyoda A."/>
            <person name="Takaki Y."/>
            <person name="Nishi S."/>
            <person name="Hori S."/>
            <person name="Arai W."/>
            <person name="Tsubouchi T."/>
            <person name="Morono Y."/>
            <person name="Uchiyama I."/>
            <person name="Ito T."/>
            <person name="Fujiyama A."/>
            <person name="Inagaki F."/>
            <person name="Takami H."/>
        </authorList>
    </citation>
    <scope>NUCLEOTIDE SEQUENCE</scope>
    <source>
        <strain evidence="2">Expedition CK06-06</strain>
    </source>
</reference>
<accession>X0S6I3</accession>
<name>X0S6I3_9ZZZZ</name>
<evidence type="ECO:0000313" key="2">
    <source>
        <dbReference type="EMBL" id="GAF70841.1"/>
    </source>
</evidence>
<dbReference type="AlphaFoldDB" id="X0S6I3"/>
<proteinExistence type="predicted"/>
<dbReference type="GO" id="GO:0000160">
    <property type="term" value="P:phosphorelay signal transduction system"/>
    <property type="evidence" value="ECO:0007669"/>
    <property type="project" value="InterPro"/>
</dbReference>
<comment type="caution">
    <text evidence="2">The sequence shown here is derived from an EMBL/GenBank/DDBJ whole genome shotgun (WGS) entry which is preliminary data.</text>
</comment>
<dbReference type="PROSITE" id="PS50110">
    <property type="entry name" value="RESPONSE_REGULATORY"/>
    <property type="match status" value="1"/>
</dbReference>
<evidence type="ECO:0000259" key="1">
    <source>
        <dbReference type="PROSITE" id="PS50110"/>
    </source>
</evidence>